<sequence>MPVSKYRQPLPPDSKISFPQFGNYGIAMEHLIQKGLGMTYVMPPRMTRHTLELGARYAPDSVCAPFKLNLGCFLECIDAGADTLIQTGGTCRLGYYGELHEQILRDMGKDVRFVNFAECDFSRPKTFVDEFRELKPDLDIKRFTAAAVETVRMVNAIDEVDALFRRRIGFAEDPRAMDAIRTNWLKQLRMADGIKQIELLRKATVRMLENQKVNMPKHPIRVGVVGEFFTIMDPFSNHDIEYELAHMGVLVDRWMDMTNCMYHYRSRKMLPRIKEYAHYNMGATAMATIDAALHYAKSGFDGIIHVKSAGCTPEIDAIPALQNISADYHVPILYLSFDTQTSETGLNTRLEAFYDMISMRKQARK</sequence>
<proteinExistence type="predicted"/>
<name>A0ABR9R2P2_9FIRM</name>
<dbReference type="Proteomes" id="UP000768567">
    <property type="component" value="Unassembled WGS sequence"/>
</dbReference>
<dbReference type="Gene3D" id="3.40.50.11900">
    <property type="match status" value="1"/>
</dbReference>
<organism evidence="1 2">
    <name type="scientific">Gemmiger gallinarum</name>
    <dbReference type="NCBI Taxonomy" id="2779354"/>
    <lineage>
        <taxon>Bacteria</taxon>
        <taxon>Bacillati</taxon>
        <taxon>Bacillota</taxon>
        <taxon>Clostridia</taxon>
        <taxon>Eubacteriales</taxon>
        <taxon>Gemmiger</taxon>
    </lineage>
</organism>
<dbReference type="PANTHER" id="PTHR32329">
    <property type="entry name" value="BIFUNCTIONAL PROTEIN [INCLUDES 2-HYDROXYACYL-COA DEHYDRATASE (N-TER) AND ITS ACTIVATOR DOMAIN (C_TERM)-RELATED"/>
    <property type="match status" value="1"/>
</dbReference>
<dbReference type="RefSeq" id="WP_193500335.1">
    <property type="nucleotide sequence ID" value="NZ_JADCKC010000001.1"/>
</dbReference>
<protein>
    <recommendedName>
        <fullName evidence="3">2-hydroxyglutaryl-CoA dehydratase</fullName>
    </recommendedName>
</protein>
<evidence type="ECO:0008006" key="3">
    <source>
        <dbReference type="Google" id="ProtNLM"/>
    </source>
</evidence>
<dbReference type="InterPro" id="IPR010327">
    <property type="entry name" value="FldB/FldC_alpha/beta"/>
</dbReference>
<evidence type="ECO:0000313" key="2">
    <source>
        <dbReference type="Proteomes" id="UP000768567"/>
    </source>
</evidence>
<dbReference type="EMBL" id="JADCKC010000001">
    <property type="protein sequence ID" value="MBE5037075.1"/>
    <property type="molecule type" value="Genomic_DNA"/>
</dbReference>
<gene>
    <name evidence="1" type="ORF">INF35_04655</name>
</gene>
<reference evidence="1 2" key="1">
    <citation type="submission" date="2020-10" db="EMBL/GenBank/DDBJ databases">
        <title>ChiBAC.</title>
        <authorList>
            <person name="Zenner C."/>
            <person name="Hitch T.C.A."/>
            <person name="Clavel T."/>
        </authorList>
    </citation>
    <scope>NUCLEOTIDE SEQUENCE [LARGE SCALE GENOMIC DNA]</scope>
    <source>
        <strain evidence="1 2">DSM 109015</strain>
    </source>
</reference>
<evidence type="ECO:0000313" key="1">
    <source>
        <dbReference type="EMBL" id="MBE5037075.1"/>
    </source>
</evidence>
<dbReference type="PANTHER" id="PTHR32329:SF2">
    <property type="entry name" value="BIFUNCTIONAL PROTEIN [INCLUDES 2-HYDROXYACYL-COA DEHYDRATASE (N-TER) AND ITS ACTIVATOR DOMAIN (C_TERM)"/>
    <property type="match status" value="1"/>
</dbReference>
<dbReference type="InterPro" id="IPR051805">
    <property type="entry name" value="Dehydratase_Activator_Redct"/>
</dbReference>
<accession>A0ABR9R2P2</accession>
<comment type="caution">
    <text evidence="1">The sequence shown here is derived from an EMBL/GenBank/DDBJ whole genome shotgun (WGS) entry which is preliminary data.</text>
</comment>
<dbReference type="Pfam" id="PF06050">
    <property type="entry name" value="HGD-D"/>
    <property type="match status" value="1"/>
</dbReference>
<keyword evidence="2" id="KW-1185">Reference proteome</keyword>